<keyword evidence="4" id="KW-0862">Zinc</keyword>
<evidence type="ECO:0000313" key="8">
    <source>
        <dbReference type="EMBL" id="CAH1106968.1"/>
    </source>
</evidence>
<dbReference type="GO" id="GO:0008270">
    <property type="term" value="F:zinc ion binding"/>
    <property type="evidence" value="ECO:0007669"/>
    <property type="project" value="UniProtKB-KW"/>
</dbReference>
<organism evidence="8 9">
    <name type="scientific">Psylliodes chrysocephalus</name>
    <dbReference type="NCBI Taxonomy" id="3402493"/>
    <lineage>
        <taxon>Eukaryota</taxon>
        <taxon>Metazoa</taxon>
        <taxon>Ecdysozoa</taxon>
        <taxon>Arthropoda</taxon>
        <taxon>Hexapoda</taxon>
        <taxon>Insecta</taxon>
        <taxon>Pterygota</taxon>
        <taxon>Neoptera</taxon>
        <taxon>Endopterygota</taxon>
        <taxon>Coleoptera</taxon>
        <taxon>Polyphaga</taxon>
        <taxon>Cucujiformia</taxon>
        <taxon>Chrysomeloidea</taxon>
        <taxon>Chrysomelidae</taxon>
        <taxon>Galerucinae</taxon>
        <taxon>Alticini</taxon>
        <taxon>Psylliodes</taxon>
    </lineage>
</organism>
<dbReference type="InterPro" id="IPR006612">
    <property type="entry name" value="THAP_Znf"/>
</dbReference>
<dbReference type="AlphaFoldDB" id="A0A9P0GBB3"/>
<sequence>MLDDHEVESFLACSSSQMDVESHKNVFVIQKCRVCLRWRREDETNTQFMTALRGLAGLCEFGGNLNERLRDQLVIGVNNAEWQQEIILNYTTNQASLKNVDTCLTVKTSVNSQCNLWATACGRSDLINSNSGHLNKTRRICSDHFEDFMFTNSEKRDYWYQLYQEIIKYYILLNFYQLHKQVLRVVKEKLKIYNERHTAETERVLTEWNVYDKVAALVTDNDANMSATARLGGWKHLSCFAHSINLVVHYELKEISETLVKAKSIVEFFKRSPQSAATLRLIESQMSYDEINVKQDMPAMLYVA</sequence>
<protein>
    <recommendedName>
        <fullName evidence="7">THAP-type domain-containing protein</fullName>
    </recommendedName>
</protein>
<dbReference type="SUPFAM" id="SSF53098">
    <property type="entry name" value="Ribonuclease H-like"/>
    <property type="match status" value="1"/>
</dbReference>
<reference evidence="8" key="1">
    <citation type="submission" date="2022-01" db="EMBL/GenBank/DDBJ databases">
        <authorList>
            <person name="King R."/>
        </authorList>
    </citation>
    <scope>NUCLEOTIDE SEQUENCE</scope>
</reference>
<keyword evidence="3" id="KW-0863">Zinc-finger</keyword>
<evidence type="ECO:0000256" key="6">
    <source>
        <dbReference type="ARBA" id="ARBA00023242"/>
    </source>
</evidence>
<keyword evidence="5" id="KW-0238">DNA-binding</keyword>
<proteinExistence type="predicted"/>
<name>A0A9P0GBB3_9CUCU</name>
<dbReference type="InterPro" id="IPR012337">
    <property type="entry name" value="RNaseH-like_sf"/>
</dbReference>
<dbReference type="GO" id="GO:0005634">
    <property type="term" value="C:nucleus"/>
    <property type="evidence" value="ECO:0007669"/>
    <property type="project" value="UniProtKB-SubCell"/>
</dbReference>
<evidence type="ECO:0000256" key="2">
    <source>
        <dbReference type="ARBA" id="ARBA00022723"/>
    </source>
</evidence>
<dbReference type="PANTHER" id="PTHR46481:SF10">
    <property type="entry name" value="ZINC FINGER BED DOMAIN-CONTAINING PROTEIN 39"/>
    <property type="match status" value="1"/>
</dbReference>
<evidence type="ECO:0000259" key="7">
    <source>
        <dbReference type="Pfam" id="PF05485"/>
    </source>
</evidence>
<dbReference type="EMBL" id="OV651814">
    <property type="protein sequence ID" value="CAH1106968.1"/>
    <property type="molecule type" value="Genomic_DNA"/>
</dbReference>
<dbReference type="Proteomes" id="UP001153636">
    <property type="component" value="Chromosome 2"/>
</dbReference>
<gene>
    <name evidence="8" type="ORF">PSYICH_LOCUS7379</name>
</gene>
<dbReference type="PANTHER" id="PTHR46481">
    <property type="entry name" value="ZINC FINGER BED DOMAIN-CONTAINING PROTEIN 4"/>
    <property type="match status" value="1"/>
</dbReference>
<comment type="subcellular location">
    <subcellularLocation>
        <location evidence="1">Nucleus</location>
    </subcellularLocation>
</comment>
<dbReference type="InterPro" id="IPR052035">
    <property type="entry name" value="ZnF_BED_domain_contain"/>
</dbReference>
<dbReference type="Pfam" id="PF05485">
    <property type="entry name" value="THAP"/>
    <property type="match status" value="1"/>
</dbReference>
<keyword evidence="6" id="KW-0539">Nucleus</keyword>
<evidence type="ECO:0000313" key="9">
    <source>
        <dbReference type="Proteomes" id="UP001153636"/>
    </source>
</evidence>
<dbReference type="GO" id="GO:0003677">
    <property type="term" value="F:DNA binding"/>
    <property type="evidence" value="ECO:0007669"/>
    <property type="project" value="UniProtKB-KW"/>
</dbReference>
<keyword evidence="2" id="KW-0479">Metal-binding</keyword>
<evidence type="ECO:0000256" key="5">
    <source>
        <dbReference type="ARBA" id="ARBA00023125"/>
    </source>
</evidence>
<evidence type="ECO:0000256" key="3">
    <source>
        <dbReference type="ARBA" id="ARBA00022771"/>
    </source>
</evidence>
<evidence type="ECO:0000256" key="4">
    <source>
        <dbReference type="ARBA" id="ARBA00022833"/>
    </source>
</evidence>
<accession>A0A9P0GBB3</accession>
<feature type="domain" description="THAP-type" evidence="7">
    <location>
        <begin position="111"/>
        <end position="153"/>
    </location>
</feature>
<keyword evidence="9" id="KW-1185">Reference proteome</keyword>
<evidence type="ECO:0000256" key="1">
    <source>
        <dbReference type="ARBA" id="ARBA00004123"/>
    </source>
</evidence>
<dbReference type="OrthoDB" id="7323790at2759"/>